<evidence type="ECO:0000313" key="1">
    <source>
        <dbReference type="EMBL" id="AJC72663.1"/>
    </source>
</evidence>
<dbReference type="PATRIC" id="fig|1432656.3.peg.464"/>
<organism evidence="1 2">
    <name type="scientific">Thermococcus guaymasensis DSM 11113</name>
    <dbReference type="NCBI Taxonomy" id="1432656"/>
    <lineage>
        <taxon>Archaea</taxon>
        <taxon>Methanobacteriati</taxon>
        <taxon>Methanobacteriota</taxon>
        <taxon>Thermococci</taxon>
        <taxon>Thermococcales</taxon>
        <taxon>Thermococcaceae</taxon>
        <taxon>Thermococcus</taxon>
    </lineage>
</organism>
<gene>
    <name evidence="1" type="ORF">X802_02375</name>
</gene>
<protein>
    <submittedName>
        <fullName evidence="1">Uncharacterized protein</fullName>
    </submittedName>
</protein>
<proteinExistence type="predicted"/>
<accession>A0A0X1KN21</accession>
<dbReference type="AlphaFoldDB" id="A0A0X1KN21"/>
<dbReference type="STRING" id="1432656.X802_02375"/>
<name>A0A0X1KN21_9EURY</name>
<evidence type="ECO:0000313" key="2">
    <source>
        <dbReference type="Proteomes" id="UP000062043"/>
    </source>
</evidence>
<dbReference type="EMBL" id="CP007140">
    <property type="protein sequence ID" value="AJC72663.1"/>
    <property type="molecule type" value="Genomic_DNA"/>
</dbReference>
<sequence>MVFVVVLAGGCVGTSASLSSEKIRDSLNNVKTGEYSLVSSVNATYLYQPLNLSGKWTELLTVRGVFHRSKNLSAGNLTLRLNTTLPEGTVNLSVPYFINGSEVYMKLHGEWQEATPITLKTSVKNETLTFRTRITSATNVSSQLNYLEKILESKNVTLNKTDNGYYLFVRLTGDELAPLFSGNTSGVTVKGGWLEANFTKEGTPYYMGEHAEMSVSGKGFLVNMTVNMKITLKNINEPIEVEIPSDLREFIKRQKLLEPLEDMKSYRSNLTLRVECIQNLTPFTYVTTSTSEVLSWVNENGSVSHVLVVVEDPLLGGRMVLFNSTISEKNGRLTMTSDENDLFSIENVSWSGRSVYSHLTQEILLDMLLHSNFTMEKTDEGYRVYLNLTNTPAKFFDFVNSKGKALGTISTGENAGVTDFNGYLEANFTAEFLPVSYRIHATYTLRNGFIDAEMIYDLTGRFWDVNGNIELPKSER</sequence>
<dbReference type="KEGG" id="tgy:X802_02375"/>
<reference evidence="1 2" key="1">
    <citation type="submission" date="2014-01" db="EMBL/GenBank/DDBJ databases">
        <title>Genome sequencing of Thermococcus guaymasensis.</title>
        <authorList>
            <person name="Zhang X."/>
            <person name="Alvare G."/>
            <person name="Fristensky B."/>
            <person name="Chen L."/>
            <person name="Suen T."/>
            <person name="Chen Q."/>
            <person name="Ma K."/>
        </authorList>
    </citation>
    <scope>NUCLEOTIDE SEQUENCE [LARGE SCALE GENOMIC DNA]</scope>
    <source>
        <strain evidence="1 2">DSM 11113</strain>
    </source>
</reference>
<dbReference type="Proteomes" id="UP000062043">
    <property type="component" value="Chromosome"/>
</dbReference>
<keyword evidence="2" id="KW-1185">Reference proteome</keyword>